<dbReference type="Proteomes" id="UP000604083">
    <property type="component" value="Unassembled WGS sequence"/>
</dbReference>
<feature type="region of interest" description="Disordered" evidence="2">
    <location>
        <begin position="55"/>
        <end position="97"/>
    </location>
</feature>
<evidence type="ECO:0000313" key="4">
    <source>
        <dbReference type="Proteomes" id="UP000604083"/>
    </source>
</evidence>
<sequence>MSDNQIALRRIAELARLDLNEDELATFQNQLAPILTHIDTLSAIDVEGIEPTAHPTPVFDVLRPDSPRPGLSPEAVLQNAPDSAQEQIRVPKVVDAS</sequence>
<comment type="function">
    <text evidence="1">Allows the formation of correctly charged Asn-tRNA(Asn) or Gln-tRNA(Gln) through the transamidation of misacylated Asp-tRNA(Asn) or Glu-tRNA(Gln) in organisms which lack either or both of asparaginyl-tRNA or glutaminyl-tRNA synthetases. The reaction takes place in the presence of glutamine and ATP through an activated phospho-Asp-tRNA(Asn) or phospho-Glu-tRNA(Gln).</text>
</comment>
<organism evidence="3 4">
    <name type="scientific">Roseibacillus ishigakijimensis</name>
    <dbReference type="NCBI Taxonomy" id="454146"/>
    <lineage>
        <taxon>Bacteria</taxon>
        <taxon>Pseudomonadati</taxon>
        <taxon>Verrucomicrobiota</taxon>
        <taxon>Verrucomicrobiia</taxon>
        <taxon>Verrucomicrobiales</taxon>
        <taxon>Verrucomicrobiaceae</taxon>
        <taxon>Roseibacillus</taxon>
    </lineage>
</organism>
<keyword evidence="4" id="KW-1185">Reference proteome</keyword>
<proteinExistence type="inferred from homology"/>
<dbReference type="PANTHER" id="PTHR15004:SF0">
    <property type="entry name" value="GLUTAMYL-TRNA(GLN) AMIDOTRANSFERASE SUBUNIT C, MITOCHONDRIAL"/>
    <property type="match status" value="1"/>
</dbReference>
<dbReference type="SUPFAM" id="SSF141000">
    <property type="entry name" value="Glu-tRNAGln amidotransferase C subunit"/>
    <property type="match status" value="1"/>
</dbReference>
<protein>
    <recommendedName>
        <fullName evidence="1">Aspartyl/glutamyl-tRNA(Asn/Gln) amidotransferase subunit C</fullName>
        <shortName evidence="1">Asp/Glu-ADT subunit C</shortName>
        <ecNumber evidence="1">6.3.5.-</ecNumber>
    </recommendedName>
</protein>
<evidence type="ECO:0000256" key="1">
    <source>
        <dbReference type="HAMAP-Rule" id="MF_00122"/>
    </source>
</evidence>
<dbReference type="Pfam" id="PF02686">
    <property type="entry name" value="GatC"/>
    <property type="match status" value="1"/>
</dbReference>
<dbReference type="GO" id="GO:0050567">
    <property type="term" value="F:glutaminyl-tRNA synthase (glutamine-hydrolyzing) activity"/>
    <property type="evidence" value="ECO:0007669"/>
    <property type="project" value="UniProtKB-UniRule"/>
</dbReference>
<comment type="similarity">
    <text evidence="1">Belongs to the GatC family.</text>
</comment>
<gene>
    <name evidence="1 3" type="primary">gatC</name>
    <name evidence="3" type="ORF">JIN78_09235</name>
</gene>
<keyword evidence="1" id="KW-0547">Nucleotide-binding</keyword>
<comment type="catalytic activity">
    <reaction evidence="1">
        <text>L-glutamyl-tRNA(Gln) + L-glutamine + ATP + H2O = L-glutaminyl-tRNA(Gln) + L-glutamate + ADP + phosphate + H(+)</text>
        <dbReference type="Rhea" id="RHEA:17521"/>
        <dbReference type="Rhea" id="RHEA-COMP:9681"/>
        <dbReference type="Rhea" id="RHEA-COMP:9684"/>
        <dbReference type="ChEBI" id="CHEBI:15377"/>
        <dbReference type="ChEBI" id="CHEBI:15378"/>
        <dbReference type="ChEBI" id="CHEBI:29985"/>
        <dbReference type="ChEBI" id="CHEBI:30616"/>
        <dbReference type="ChEBI" id="CHEBI:43474"/>
        <dbReference type="ChEBI" id="CHEBI:58359"/>
        <dbReference type="ChEBI" id="CHEBI:78520"/>
        <dbReference type="ChEBI" id="CHEBI:78521"/>
        <dbReference type="ChEBI" id="CHEBI:456216"/>
    </reaction>
</comment>
<evidence type="ECO:0000313" key="3">
    <source>
        <dbReference type="EMBL" id="MBK1834241.1"/>
    </source>
</evidence>
<dbReference type="PANTHER" id="PTHR15004">
    <property type="entry name" value="GLUTAMYL-TRNA(GLN) AMIDOTRANSFERASE SUBUNIT C, MITOCHONDRIAL"/>
    <property type="match status" value="1"/>
</dbReference>
<evidence type="ECO:0000256" key="2">
    <source>
        <dbReference type="SAM" id="MobiDB-lite"/>
    </source>
</evidence>
<reference evidence="3" key="1">
    <citation type="submission" date="2021-01" db="EMBL/GenBank/DDBJ databases">
        <title>Modified the classification status of verrucomicrobia.</title>
        <authorList>
            <person name="Feng X."/>
        </authorList>
    </citation>
    <scope>NUCLEOTIDE SEQUENCE</scope>
    <source>
        <strain evidence="3">KCTC 12986</strain>
    </source>
</reference>
<keyword evidence="1" id="KW-0067">ATP-binding</keyword>
<keyword evidence="1" id="KW-0436">Ligase</keyword>
<keyword evidence="1" id="KW-0648">Protein biosynthesis</keyword>
<comment type="subunit">
    <text evidence="1">Heterotrimer of A, B and C subunits.</text>
</comment>
<comment type="catalytic activity">
    <reaction evidence="1">
        <text>L-aspartyl-tRNA(Asn) + L-glutamine + ATP + H2O = L-asparaginyl-tRNA(Asn) + L-glutamate + ADP + phosphate + 2 H(+)</text>
        <dbReference type="Rhea" id="RHEA:14513"/>
        <dbReference type="Rhea" id="RHEA-COMP:9674"/>
        <dbReference type="Rhea" id="RHEA-COMP:9677"/>
        <dbReference type="ChEBI" id="CHEBI:15377"/>
        <dbReference type="ChEBI" id="CHEBI:15378"/>
        <dbReference type="ChEBI" id="CHEBI:29985"/>
        <dbReference type="ChEBI" id="CHEBI:30616"/>
        <dbReference type="ChEBI" id="CHEBI:43474"/>
        <dbReference type="ChEBI" id="CHEBI:58359"/>
        <dbReference type="ChEBI" id="CHEBI:78515"/>
        <dbReference type="ChEBI" id="CHEBI:78516"/>
        <dbReference type="ChEBI" id="CHEBI:456216"/>
    </reaction>
</comment>
<comment type="caution">
    <text evidence="3">The sequence shown here is derived from an EMBL/GenBank/DDBJ whole genome shotgun (WGS) entry which is preliminary data.</text>
</comment>
<name>A0A934VMM3_9BACT</name>
<dbReference type="EMBL" id="JAENIO010000020">
    <property type="protein sequence ID" value="MBK1834241.1"/>
    <property type="molecule type" value="Genomic_DNA"/>
</dbReference>
<dbReference type="GO" id="GO:0005524">
    <property type="term" value="F:ATP binding"/>
    <property type="evidence" value="ECO:0007669"/>
    <property type="project" value="UniProtKB-KW"/>
</dbReference>
<dbReference type="InterPro" id="IPR036113">
    <property type="entry name" value="Asp/Glu-ADT_sf_sub_c"/>
</dbReference>
<dbReference type="InterPro" id="IPR003837">
    <property type="entry name" value="GatC"/>
</dbReference>
<dbReference type="AlphaFoldDB" id="A0A934VMM3"/>
<dbReference type="RefSeq" id="WP_200391677.1">
    <property type="nucleotide sequence ID" value="NZ_JAENIO010000020.1"/>
</dbReference>
<dbReference type="GO" id="GO:0006450">
    <property type="term" value="P:regulation of translational fidelity"/>
    <property type="evidence" value="ECO:0007669"/>
    <property type="project" value="InterPro"/>
</dbReference>
<dbReference type="GO" id="GO:0006412">
    <property type="term" value="P:translation"/>
    <property type="evidence" value="ECO:0007669"/>
    <property type="project" value="UniProtKB-UniRule"/>
</dbReference>
<dbReference type="GO" id="GO:0070681">
    <property type="term" value="P:glutaminyl-tRNAGln biosynthesis via transamidation"/>
    <property type="evidence" value="ECO:0007669"/>
    <property type="project" value="TreeGrafter"/>
</dbReference>
<accession>A0A934VMM3</accession>
<dbReference type="HAMAP" id="MF_00122">
    <property type="entry name" value="GatC"/>
    <property type="match status" value="1"/>
</dbReference>
<dbReference type="NCBIfam" id="TIGR00135">
    <property type="entry name" value="gatC"/>
    <property type="match status" value="1"/>
</dbReference>
<dbReference type="EC" id="6.3.5.-" evidence="1"/>
<dbReference type="Gene3D" id="1.10.20.60">
    <property type="entry name" value="Glu-tRNAGln amidotransferase C subunit, N-terminal domain"/>
    <property type="match status" value="1"/>
</dbReference>